<evidence type="ECO:0000313" key="8">
    <source>
        <dbReference type="EMBL" id="CAI5761963.1"/>
    </source>
</evidence>
<dbReference type="GO" id="GO:0006915">
    <property type="term" value="P:apoptotic process"/>
    <property type="evidence" value="ECO:0007669"/>
    <property type="project" value="UniProtKB-KW"/>
</dbReference>
<dbReference type="PANTHER" id="PTHR48169:SF7">
    <property type="entry name" value="CASPASE 10"/>
    <property type="match status" value="1"/>
</dbReference>
<name>A0AA35NUU8_9SAUR</name>
<dbReference type="CDD" id="cd00032">
    <property type="entry name" value="CASc"/>
    <property type="match status" value="1"/>
</dbReference>
<dbReference type="GO" id="GO:0004197">
    <property type="term" value="F:cysteine-type endopeptidase activity"/>
    <property type="evidence" value="ECO:0007669"/>
    <property type="project" value="InterPro"/>
</dbReference>
<feature type="domain" description="Caspase family p20" evidence="7">
    <location>
        <begin position="276"/>
        <end position="400"/>
    </location>
</feature>
<keyword evidence="3" id="KW-0677">Repeat</keyword>
<dbReference type="GO" id="GO:0042981">
    <property type="term" value="P:regulation of apoptotic process"/>
    <property type="evidence" value="ECO:0007669"/>
    <property type="project" value="InterPro"/>
</dbReference>
<dbReference type="FunFam" id="3.40.50.1460:FF:000014">
    <property type="entry name" value="Caspase 10, apoptosis-related cysteine peptidase"/>
    <property type="match status" value="1"/>
</dbReference>
<protein>
    <submittedName>
        <fullName evidence="8">Caspase-10-like isoform X1</fullName>
    </submittedName>
</protein>
<gene>
    <name evidence="8" type="ORF">PODLI_1B028308</name>
</gene>
<feature type="domain" description="DED" evidence="5">
    <location>
        <begin position="103"/>
        <end position="178"/>
    </location>
</feature>
<dbReference type="PROSITE" id="PS50207">
    <property type="entry name" value="CASPASE_P10"/>
    <property type="match status" value="1"/>
</dbReference>
<dbReference type="PROSITE" id="PS50208">
    <property type="entry name" value="CASPASE_P20"/>
    <property type="match status" value="1"/>
</dbReference>
<dbReference type="InterPro" id="IPR001309">
    <property type="entry name" value="Pept_C14_p20"/>
</dbReference>
<dbReference type="InterPro" id="IPR015917">
    <property type="entry name" value="Pept_C14A"/>
</dbReference>
<dbReference type="SUPFAM" id="SSF52129">
    <property type="entry name" value="Caspase-like"/>
    <property type="match status" value="1"/>
</dbReference>
<proteinExistence type="inferred from homology"/>
<dbReference type="Gene3D" id="1.10.533.10">
    <property type="entry name" value="Death Domain, Fas"/>
    <property type="match status" value="2"/>
</dbReference>
<sequence>MINSDSRKLTCNLLEIDKNLGSEDLEAVKFFCIDFIPWKKLETVESAHNLFHYLMNEDILNEEDNFIVAELLYRIKSISLLAKLDYTKEAVEKDLPRRGRVSEYRQMLYDLSEGFTKGDVETAVFFLRGHIPKKQSTDSALELLTCLEKQGLISETNISLLEETCQKISPELLKILAAYKERQESKEQSTETLPSPGAGGFYLLKGLSVNDPPRNHYPHTEESGSMREYSGRLHSFGASQDLKAGNVQEPSLQQPAGQDQLKPAEVSALYKMNRSRRGYCLIFNNVYFKGRLKPRAGSQKDAMELESVFKWLGFEVKKYDDKTSDELLQLLNDWQSSEYWKGSDCLVCCILSHGESGKIYAADGCLISINKITSFFTAKQCPLLAKKPKLFFIQACQGSKPHQPVYLEADNHELGSLGADAQTSGFIPTQQQMASSIPEEADFLLGMATVDGYFSYRDVQRGTWFIQGLCEKLRELVPRREDILSILTAVNDDVSKRSDKNGLKKQMPQPAYTLRRKLIFPVPSDPPPVSEQL</sequence>
<dbReference type="PROSITE" id="PS01122">
    <property type="entry name" value="CASPASE_CYS"/>
    <property type="match status" value="1"/>
</dbReference>
<dbReference type="Gene3D" id="3.40.50.1460">
    <property type="match status" value="1"/>
</dbReference>
<feature type="domain" description="Caspase family p10" evidence="6">
    <location>
        <begin position="433"/>
        <end position="520"/>
    </location>
</feature>
<dbReference type="SMART" id="SM00031">
    <property type="entry name" value="DED"/>
    <property type="match status" value="2"/>
</dbReference>
<dbReference type="SMART" id="SM00115">
    <property type="entry name" value="CASc"/>
    <property type="match status" value="1"/>
</dbReference>
<dbReference type="InterPro" id="IPR001875">
    <property type="entry name" value="DED_dom"/>
</dbReference>
<dbReference type="InterPro" id="IPR011600">
    <property type="entry name" value="Pept_C14_caspase"/>
</dbReference>
<dbReference type="InterPro" id="IPR002138">
    <property type="entry name" value="Pept_C14_p10"/>
</dbReference>
<evidence type="ECO:0000313" key="9">
    <source>
        <dbReference type="Proteomes" id="UP001178461"/>
    </source>
</evidence>
<evidence type="ECO:0000259" key="6">
    <source>
        <dbReference type="PROSITE" id="PS50207"/>
    </source>
</evidence>
<dbReference type="InterPro" id="IPR033139">
    <property type="entry name" value="Caspase_cys_AS"/>
</dbReference>
<dbReference type="Pfam" id="PF01335">
    <property type="entry name" value="DED"/>
    <property type="match status" value="2"/>
</dbReference>
<dbReference type="SUPFAM" id="SSF47986">
    <property type="entry name" value="DEATH domain"/>
    <property type="match status" value="2"/>
</dbReference>
<reference evidence="8" key="1">
    <citation type="submission" date="2022-12" db="EMBL/GenBank/DDBJ databases">
        <authorList>
            <person name="Alioto T."/>
            <person name="Alioto T."/>
            <person name="Gomez Garrido J."/>
        </authorList>
    </citation>
    <scope>NUCLEOTIDE SEQUENCE</scope>
</reference>
<accession>A0AA35NUU8</accession>
<evidence type="ECO:0000256" key="2">
    <source>
        <dbReference type="ARBA" id="ARBA00022703"/>
    </source>
</evidence>
<dbReference type="GO" id="GO:0005737">
    <property type="term" value="C:cytoplasm"/>
    <property type="evidence" value="ECO:0007669"/>
    <property type="project" value="UniProtKB-ARBA"/>
</dbReference>
<dbReference type="EMBL" id="OX395126">
    <property type="protein sequence ID" value="CAI5761963.1"/>
    <property type="molecule type" value="Genomic_DNA"/>
</dbReference>
<comment type="similarity">
    <text evidence="1 4">Belongs to the peptidase C14A family.</text>
</comment>
<keyword evidence="9" id="KW-1185">Reference proteome</keyword>
<keyword evidence="2" id="KW-0053">Apoptosis</keyword>
<evidence type="ECO:0000256" key="3">
    <source>
        <dbReference type="ARBA" id="ARBA00022737"/>
    </source>
</evidence>
<evidence type="ECO:0000259" key="5">
    <source>
        <dbReference type="PROSITE" id="PS50168"/>
    </source>
</evidence>
<dbReference type="InterPro" id="IPR029030">
    <property type="entry name" value="Caspase-like_dom_sf"/>
</dbReference>
<feature type="domain" description="DED" evidence="5">
    <location>
        <begin position="8"/>
        <end position="86"/>
    </location>
</feature>
<dbReference type="GO" id="GO:0006508">
    <property type="term" value="P:proteolysis"/>
    <property type="evidence" value="ECO:0007669"/>
    <property type="project" value="InterPro"/>
</dbReference>
<dbReference type="PRINTS" id="PR00376">
    <property type="entry name" value="IL1BCENZYME"/>
</dbReference>
<dbReference type="InterPro" id="IPR011029">
    <property type="entry name" value="DEATH-like_dom_sf"/>
</dbReference>
<dbReference type="FunFam" id="1.10.533.10:FF:000016">
    <property type="entry name" value="CASP8 and FADD-like apoptosis regulator"/>
    <property type="match status" value="1"/>
</dbReference>
<dbReference type="PANTHER" id="PTHR48169">
    <property type="entry name" value="DED DOMAIN-CONTAINING PROTEIN"/>
    <property type="match status" value="1"/>
</dbReference>
<dbReference type="Proteomes" id="UP001178461">
    <property type="component" value="Chromosome 1"/>
</dbReference>
<dbReference type="AlphaFoldDB" id="A0AA35NUU8"/>
<evidence type="ECO:0000256" key="4">
    <source>
        <dbReference type="RuleBase" id="RU003971"/>
    </source>
</evidence>
<dbReference type="Pfam" id="PF00656">
    <property type="entry name" value="Peptidase_C14"/>
    <property type="match status" value="1"/>
</dbReference>
<evidence type="ECO:0000259" key="7">
    <source>
        <dbReference type="PROSITE" id="PS50208"/>
    </source>
</evidence>
<dbReference type="FunFam" id="1.10.533.10:FF:000038">
    <property type="entry name" value="Caspase 10"/>
    <property type="match status" value="1"/>
</dbReference>
<dbReference type="PROSITE" id="PS50168">
    <property type="entry name" value="DED"/>
    <property type="match status" value="2"/>
</dbReference>
<evidence type="ECO:0000256" key="1">
    <source>
        <dbReference type="ARBA" id="ARBA00010134"/>
    </source>
</evidence>
<organism evidence="8 9">
    <name type="scientific">Podarcis lilfordi</name>
    <name type="common">Lilford's wall lizard</name>
    <dbReference type="NCBI Taxonomy" id="74358"/>
    <lineage>
        <taxon>Eukaryota</taxon>
        <taxon>Metazoa</taxon>
        <taxon>Chordata</taxon>
        <taxon>Craniata</taxon>
        <taxon>Vertebrata</taxon>
        <taxon>Euteleostomi</taxon>
        <taxon>Lepidosauria</taxon>
        <taxon>Squamata</taxon>
        <taxon>Bifurcata</taxon>
        <taxon>Unidentata</taxon>
        <taxon>Episquamata</taxon>
        <taxon>Laterata</taxon>
        <taxon>Lacertibaenia</taxon>
        <taxon>Lacertidae</taxon>
        <taxon>Podarcis</taxon>
    </lineage>
</organism>
<dbReference type="GO" id="GO:0051604">
    <property type="term" value="P:protein maturation"/>
    <property type="evidence" value="ECO:0007669"/>
    <property type="project" value="UniProtKB-ARBA"/>
</dbReference>